<keyword evidence="7" id="KW-0653">Protein transport</keyword>
<dbReference type="STRING" id="1414654.BFR47_00170"/>
<evidence type="ECO:0000256" key="7">
    <source>
        <dbReference type="RuleBase" id="RU003879"/>
    </source>
</evidence>
<dbReference type="RefSeq" id="WP_071471938.1">
    <property type="nucleotide sequence ID" value="NZ_MDKE01000011.1"/>
</dbReference>
<feature type="transmembrane region" description="Helical" evidence="8">
    <location>
        <begin position="21"/>
        <end position="41"/>
    </location>
</feature>
<dbReference type="AlphaFoldDB" id="A0A1J4QEG2"/>
<proteinExistence type="inferred from homology"/>
<gene>
    <name evidence="9" type="ORF">BFR47_00170</name>
</gene>
<dbReference type="PANTHER" id="PTHR30558:SF15">
    <property type="entry name" value="BIOPOLYMER TRANSPORT PROTEIN EXBD1"/>
    <property type="match status" value="1"/>
</dbReference>
<evidence type="ECO:0000313" key="9">
    <source>
        <dbReference type="EMBL" id="OIN12163.1"/>
    </source>
</evidence>
<dbReference type="GO" id="GO:0015031">
    <property type="term" value="P:protein transport"/>
    <property type="evidence" value="ECO:0007669"/>
    <property type="project" value="UniProtKB-KW"/>
</dbReference>
<organism evidence="9 10">
    <name type="scientific">Oceanisphaera psychrotolerans</name>
    <dbReference type="NCBI Taxonomy" id="1414654"/>
    <lineage>
        <taxon>Bacteria</taxon>
        <taxon>Pseudomonadati</taxon>
        <taxon>Pseudomonadota</taxon>
        <taxon>Gammaproteobacteria</taxon>
        <taxon>Aeromonadales</taxon>
        <taxon>Aeromonadaceae</taxon>
        <taxon>Oceanisphaera</taxon>
    </lineage>
</organism>
<keyword evidence="4 7" id="KW-0812">Transmembrane</keyword>
<dbReference type="GO" id="GO:0005886">
    <property type="term" value="C:plasma membrane"/>
    <property type="evidence" value="ECO:0007669"/>
    <property type="project" value="UniProtKB-SubCell"/>
</dbReference>
<evidence type="ECO:0000256" key="5">
    <source>
        <dbReference type="ARBA" id="ARBA00022989"/>
    </source>
</evidence>
<sequence length="141" mass="15819">MIGRPESPHSGWRSLSPDITPLLDIIFIVLVFLMLTANIPLQSLEVDLPKTDSEALSRVQDNKTVTINLLAGSPAWALQGEKYEHWEQFKPVLQSQLTTLKDAELVLASDKEVTVDNMLKLLAFLQEHQIQATQILMEDGQ</sequence>
<evidence type="ECO:0000256" key="1">
    <source>
        <dbReference type="ARBA" id="ARBA00004162"/>
    </source>
</evidence>
<keyword evidence="5 8" id="KW-1133">Transmembrane helix</keyword>
<dbReference type="GO" id="GO:0022857">
    <property type="term" value="F:transmembrane transporter activity"/>
    <property type="evidence" value="ECO:0007669"/>
    <property type="project" value="InterPro"/>
</dbReference>
<keyword evidence="10" id="KW-1185">Reference proteome</keyword>
<evidence type="ECO:0000313" key="10">
    <source>
        <dbReference type="Proteomes" id="UP000243073"/>
    </source>
</evidence>
<dbReference type="Proteomes" id="UP000243073">
    <property type="component" value="Unassembled WGS sequence"/>
</dbReference>
<dbReference type="EMBL" id="MDKE01000011">
    <property type="protein sequence ID" value="OIN12163.1"/>
    <property type="molecule type" value="Genomic_DNA"/>
</dbReference>
<dbReference type="Pfam" id="PF02472">
    <property type="entry name" value="ExbD"/>
    <property type="match status" value="1"/>
</dbReference>
<comment type="caution">
    <text evidence="9">The sequence shown here is derived from an EMBL/GenBank/DDBJ whole genome shotgun (WGS) entry which is preliminary data.</text>
</comment>
<comment type="similarity">
    <text evidence="2 7">Belongs to the ExbD/TolR family.</text>
</comment>
<comment type="subcellular location">
    <subcellularLocation>
        <location evidence="1">Cell membrane</location>
        <topology evidence="1">Single-pass membrane protein</topology>
    </subcellularLocation>
    <subcellularLocation>
        <location evidence="7">Cell membrane</location>
        <topology evidence="7">Single-pass type II membrane protein</topology>
    </subcellularLocation>
</comment>
<evidence type="ECO:0000256" key="4">
    <source>
        <dbReference type="ARBA" id="ARBA00022692"/>
    </source>
</evidence>
<evidence type="ECO:0000256" key="6">
    <source>
        <dbReference type="ARBA" id="ARBA00023136"/>
    </source>
</evidence>
<keyword evidence="6 8" id="KW-0472">Membrane</keyword>
<name>A0A1J4QEG2_9GAMM</name>
<dbReference type="InterPro" id="IPR003400">
    <property type="entry name" value="ExbD"/>
</dbReference>
<dbReference type="OrthoDB" id="9793581at2"/>
<keyword evidence="7" id="KW-0813">Transport</keyword>
<dbReference type="PANTHER" id="PTHR30558">
    <property type="entry name" value="EXBD MEMBRANE COMPONENT OF PMF-DRIVEN MACROMOLECULE IMPORT SYSTEM"/>
    <property type="match status" value="1"/>
</dbReference>
<accession>A0A1J4QEG2</accession>
<reference evidence="9 10" key="1">
    <citation type="submission" date="2016-07" db="EMBL/GenBank/DDBJ databases">
        <title>Draft Genome Sequence of Oceanisphaera psychrotolerans, isolated from coastal sediment samples.</title>
        <authorList>
            <person name="Zhuo S."/>
            <person name="Ruan Z."/>
        </authorList>
    </citation>
    <scope>NUCLEOTIDE SEQUENCE [LARGE SCALE GENOMIC DNA]</scope>
    <source>
        <strain evidence="9 10">LAM-WHM-ZC</strain>
    </source>
</reference>
<evidence type="ECO:0000256" key="8">
    <source>
        <dbReference type="SAM" id="Phobius"/>
    </source>
</evidence>
<protein>
    <submittedName>
        <fullName evidence="9">Biopolymer transporter ExbD</fullName>
    </submittedName>
</protein>
<evidence type="ECO:0000256" key="3">
    <source>
        <dbReference type="ARBA" id="ARBA00022475"/>
    </source>
</evidence>
<keyword evidence="3" id="KW-1003">Cell membrane</keyword>
<evidence type="ECO:0000256" key="2">
    <source>
        <dbReference type="ARBA" id="ARBA00005811"/>
    </source>
</evidence>